<evidence type="ECO:0000313" key="3">
    <source>
        <dbReference type="EMBL" id="MFE1350658.1"/>
    </source>
</evidence>
<protein>
    <submittedName>
        <fullName evidence="3">GAF domain-containing protein</fullName>
    </submittedName>
</protein>
<evidence type="ECO:0000256" key="1">
    <source>
        <dbReference type="SAM" id="MobiDB-lite"/>
    </source>
</evidence>
<evidence type="ECO:0000313" key="4">
    <source>
        <dbReference type="Proteomes" id="UP001599542"/>
    </source>
</evidence>
<accession>A0ABW6GDB1</accession>
<dbReference type="Gene3D" id="3.30.450.40">
    <property type="match status" value="1"/>
</dbReference>
<sequence>MRRVGGGGTPPARVRTRVPEQAQAQAQASQSGVRPEIGDSWARLRRLGLDPERGPESPRLGLGELEEARRATGLEQVLPLLRSALFLPGDTTPVVLTVSDPKARVLWWDGERRLKRDADSIGFGAGALWSEDEVGTNGIGLAARTARASTVHSAEHYLRSHRSWSCVAVPVRDPRTGRLAGVVNLSSPAAESHPLLRQLTLTAARLAETELRAGHLEALHRLRTVAVPLLARFGGPALVVDGAGWTAAATGVPGPPRLALPPDSWGAGGVHWVPTLGECAVEPLADGWLVRPAAPRPAEIAEQAESAVLELDLRRPNGPELRVRGSAGAWSHSPTPRHAELLLLLALHRDGLSAAQLAEALFADPARTVTVRAELSRLRRHLGALLEARPYRLAACAEVAVLGPDDPYDLLPGSDAPTVRLLRADLARGARRLPGRGGGGQPSASSSANSSSLGSSSSALPSGTRA</sequence>
<reference evidence="3 4" key="1">
    <citation type="submission" date="2024-09" db="EMBL/GenBank/DDBJ databases">
        <title>The Natural Products Discovery Center: Release of the First 8490 Sequenced Strains for Exploring Actinobacteria Biosynthetic Diversity.</title>
        <authorList>
            <person name="Kalkreuter E."/>
            <person name="Kautsar S.A."/>
            <person name="Yang D."/>
            <person name="Bader C.D."/>
            <person name="Teijaro C.N."/>
            <person name="Fluegel L."/>
            <person name="Davis C.M."/>
            <person name="Simpson J.R."/>
            <person name="Lauterbach L."/>
            <person name="Steele A.D."/>
            <person name="Gui C."/>
            <person name="Meng S."/>
            <person name="Li G."/>
            <person name="Viehrig K."/>
            <person name="Ye F."/>
            <person name="Su P."/>
            <person name="Kiefer A.F."/>
            <person name="Nichols A."/>
            <person name="Cepeda A.J."/>
            <person name="Yan W."/>
            <person name="Fan B."/>
            <person name="Jiang Y."/>
            <person name="Adhikari A."/>
            <person name="Zheng C.-J."/>
            <person name="Schuster L."/>
            <person name="Cowan T.M."/>
            <person name="Smanski M.J."/>
            <person name="Chevrette M.G."/>
            <person name="De Carvalho L.P.S."/>
            <person name="Shen B."/>
        </authorList>
    </citation>
    <scope>NUCLEOTIDE SEQUENCE [LARGE SCALE GENOMIC DNA]</scope>
    <source>
        <strain evidence="3 4">NPDC058753</strain>
    </source>
</reference>
<dbReference type="RefSeq" id="WP_380317067.1">
    <property type="nucleotide sequence ID" value="NZ_JBHYPW010000003.1"/>
</dbReference>
<comment type="caution">
    <text evidence="3">The sequence shown here is derived from an EMBL/GenBank/DDBJ whole genome shotgun (WGS) entry which is preliminary data.</text>
</comment>
<feature type="domain" description="GAF" evidence="2">
    <location>
        <begin position="76"/>
        <end position="209"/>
    </location>
</feature>
<feature type="region of interest" description="Disordered" evidence="1">
    <location>
        <begin position="1"/>
        <end position="37"/>
    </location>
</feature>
<feature type="compositionally biased region" description="Low complexity" evidence="1">
    <location>
        <begin position="442"/>
        <end position="466"/>
    </location>
</feature>
<gene>
    <name evidence="3" type="ORF">ACFW6T_01555</name>
</gene>
<evidence type="ECO:0000259" key="2">
    <source>
        <dbReference type="Pfam" id="PF01590"/>
    </source>
</evidence>
<dbReference type="Pfam" id="PF01590">
    <property type="entry name" value="GAF"/>
    <property type="match status" value="1"/>
</dbReference>
<organism evidence="3 4">
    <name type="scientific">Kitasatospora phosalacinea</name>
    <dbReference type="NCBI Taxonomy" id="2065"/>
    <lineage>
        <taxon>Bacteria</taxon>
        <taxon>Bacillati</taxon>
        <taxon>Actinomycetota</taxon>
        <taxon>Actinomycetes</taxon>
        <taxon>Kitasatosporales</taxon>
        <taxon>Streptomycetaceae</taxon>
        <taxon>Kitasatospora</taxon>
    </lineage>
</organism>
<feature type="compositionally biased region" description="Low complexity" evidence="1">
    <location>
        <begin position="21"/>
        <end position="31"/>
    </location>
</feature>
<proteinExistence type="predicted"/>
<keyword evidence="4" id="KW-1185">Reference proteome</keyword>
<dbReference type="InterPro" id="IPR029016">
    <property type="entry name" value="GAF-like_dom_sf"/>
</dbReference>
<name>A0ABW6GDB1_9ACTN</name>
<dbReference type="EMBL" id="JBHYPX010000002">
    <property type="protein sequence ID" value="MFE1350658.1"/>
    <property type="molecule type" value="Genomic_DNA"/>
</dbReference>
<dbReference type="Proteomes" id="UP001599542">
    <property type="component" value="Unassembled WGS sequence"/>
</dbReference>
<feature type="region of interest" description="Disordered" evidence="1">
    <location>
        <begin position="431"/>
        <end position="466"/>
    </location>
</feature>
<dbReference type="InterPro" id="IPR003018">
    <property type="entry name" value="GAF"/>
</dbReference>